<reference evidence="1 2" key="1">
    <citation type="submission" date="2014-04" db="EMBL/GenBank/DDBJ databases">
        <authorList>
            <consortium name="DOE Joint Genome Institute"/>
            <person name="Kuo A."/>
            <person name="Kohler A."/>
            <person name="Nagy L.G."/>
            <person name="Floudas D."/>
            <person name="Copeland A."/>
            <person name="Barry K.W."/>
            <person name="Cichocki N."/>
            <person name="Veneault-Fourrey C."/>
            <person name="LaButti K."/>
            <person name="Lindquist E.A."/>
            <person name="Lipzen A."/>
            <person name="Lundell T."/>
            <person name="Morin E."/>
            <person name="Murat C."/>
            <person name="Sun H."/>
            <person name="Tunlid A."/>
            <person name="Henrissat B."/>
            <person name="Grigoriev I.V."/>
            <person name="Hibbett D.S."/>
            <person name="Martin F."/>
            <person name="Nordberg H.P."/>
            <person name="Cantor M.N."/>
            <person name="Hua S.X."/>
        </authorList>
    </citation>
    <scope>NUCLEOTIDE SEQUENCE [LARGE SCALE GENOMIC DNA]</scope>
    <source>
        <strain evidence="1 2">LaAM-08-1</strain>
    </source>
</reference>
<sequence>MSFLLQRRSKAIVPTPDPPVRRLPDSGVIQASVLVVPPDGSVHETGMMYGEFDVESDSTLQMILSQYRIFGLVQVAEYNPSAIIIADIVCVPMKYVGRQVKPETWYLPTRDTWQYPIIRQHHARLLARLNVEVKHHSIMQSGDDYKHFTYQTVIQEDHRVFLVVHCLIGPYSRDMKIAMNISANVNYYKEGRLH</sequence>
<dbReference type="Proteomes" id="UP000054477">
    <property type="component" value="Unassembled WGS sequence"/>
</dbReference>
<reference evidence="2" key="2">
    <citation type="submission" date="2015-01" db="EMBL/GenBank/DDBJ databases">
        <title>Evolutionary Origins and Diversification of the Mycorrhizal Mutualists.</title>
        <authorList>
            <consortium name="DOE Joint Genome Institute"/>
            <consortium name="Mycorrhizal Genomics Consortium"/>
            <person name="Kohler A."/>
            <person name="Kuo A."/>
            <person name="Nagy L.G."/>
            <person name="Floudas D."/>
            <person name="Copeland A."/>
            <person name="Barry K.W."/>
            <person name="Cichocki N."/>
            <person name="Veneault-Fourrey C."/>
            <person name="LaButti K."/>
            <person name="Lindquist E.A."/>
            <person name="Lipzen A."/>
            <person name="Lundell T."/>
            <person name="Morin E."/>
            <person name="Murat C."/>
            <person name="Riley R."/>
            <person name="Ohm R."/>
            <person name="Sun H."/>
            <person name="Tunlid A."/>
            <person name="Henrissat B."/>
            <person name="Grigoriev I.V."/>
            <person name="Hibbett D.S."/>
            <person name="Martin F."/>
        </authorList>
    </citation>
    <scope>NUCLEOTIDE SEQUENCE [LARGE SCALE GENOMIC DNA]</scope>
    <source>
        <strain evidence="2">LaAM-08-1</strain>
    </source>
</reference>
<proteinExistence type="predicted"/>
<keyword evidence="2" id="KW-1185">Reference proteome</keyword>
<evidence type="ECO:0000313" key="2">
    <source>
        <dbReference type="Proteomes" id="UP000054477"/>
    </source>
</evidence>
<protein>
    <submittedName>
        <fullName evidence="1">Uncharacterized protein</fullName>
    </submittedName>
</protein>
<dbReference type="AlphaFoldDB" id="A0A0C9YBC3"/>
<dbReference type="OrthoDB" id="10433062at2759"/>
<name>A0A0C9YBC3_9AGAR</name>
<accession>A0A0C9YBC3</accession>
<dbReference type="HOGENOM" id="CLU_097626_0_0_1"/>
<evidence type="ECO:0000313" key="1">
    <source>
        <dbReference type="EMBL" id="KIK07552.1"/>
    </source>
</evidence>
<gene>
    <name evidence="1" type="ORF">K443DRAFT_86805</name>
</gene>
<dbReference type="EMBL" id="KN838546">
    <property type="protein sequence ID" value="KIK07552.1"/>
    <property type="molecule type" value="Genomic_DNA"/>
</dbReference>
<organism evidence="1 2">
    <name type="scientific">Laccaria amethystina LaAM-08-1</name>
    <dbReference type="NCBI Taxonomy" id="1095629"/>
    <lineage>
        <taxon>Eukaryota</taxon>
        <taxon>Fungi</taxon>
        <taxon>Dikarya</taxon>
        <taxon>Basidiomycota</taxon>
        <taxon>Agaricomycotina</taxon>
        <taxon>Agaricomycetes</taxon>
        <taxon>Agaricomycetidae</taxon>
        <taxon>Agaricales</taxon>
        <taxon>Agaricineae</taxon>
        <taxon>Hydnangiaceae</taxon>
        <taxon>Laccaria</taxon>
    </lineage>
</organism>